<keyword evidence="2" id="KW-0472">Membrane</keyword>
<evidence type="ECO:0000256" key="1">
    <source>
        <dbReference type="SAM" id="MobiDB-lite"/>
    </source>
</evidence>
<comment type="caution">
    <text evidence="4">The sequence shown here is derived from an EMBL/GenBank/DDBJ whole genome shotgun (WGS) entry which is preliminary data.</text>
</comment>
<evidence type="ECO:0000259" key="3">
    <source>
        <dbReference type="PROSITE" id="PS51178"/>
    </source>
</evidence>
<accession>E9SCS7</accession>
<keyword evidence="2" id="KW-1133">Transmembrane helix</keyword>
<keyword evidence="2" id="KW-0812">Transmembrane</keyword>
<dbReference type="RefSeq" id="WP_002850059.1">
    <property type="nucleotide sequence ID" value="NZ_ADKM02000085.1"/>
</dbReference>
<dbReference type="Proteomes" id="UP000004259">
    <property type="component" value="Unassembled WGS sequence"/>
</dbReference>
<dbReference type="EMBL" id="ADKM02000085">
    <property type="protein sequence ID" value="EGC02958.1"/>
    <property type="molecule type" value="Genomic_DNA"/>
</dbReference>
<protein>
    <recommendedName>
        <fullName evidence="3">PASTA domain-containing protein</fullName>
    </recommendedName>
</protein>
<dbReference type="AlphaFoldDB" id="E9SCS7"/>
<sequence>MGDINNMYDRISLSDAKKSELKAMLKKNFPQYADNISGETEVITMENKEITSRSGQARVRSRWLTGGVAAAAAIVMVAGIGFAHNAFKTSAPNSGMKTENVADKDTTSAEDGSADNVGTAVVPDVAGMDITEAEQAVKLAGFINVRCVEKYDEHIYGEVLYTSFAEGEKLPKDHEITLYYSNGDMPFSASDLDNNMIGLDVEDATALAEKFGYTVIMKRYNNSPEDIVYQANMEKTDHTVTLDAGEVVAGEEGNISAYSTGLPENAEEGDIIRCLIDDEVNGEMTVSYGDIKRGVFTIMIGTDLNRCDGKTFTLRLISQDGSTEDFFVRDLPSYSSPEDAEFSGEEGNEINIFAGMDKDVLADVHGDTIRVVHGDDVLAERKITEEEALNGYWNIAVKGYGHKLLSVQLADDSGNVTELRTIVANFNTLNYMDINDIIA</sequence>
<dbReference type="Pfam" id="PF03793">
    <property type="entry name" value="PASTA"/>
    <property type="match status" value="1"/>
</dbReference>
<dbReference type="Gene3D" id="3.30.10.20">
    <property type="match status" value="1"/>
</dbReference>
<evidence type="ECO:0000313" key="5">
    <source>
        <dbReference type="Proteomes" id="UP000004259"/>
    </source>
</evidence>
<gene>
    <name evidence="4" type="ORF">CUS_6681</name>
</gene>
<feature type="region of interest" description="Disordered" evidence="1">
    <location>
        <begin position="93"/>
        <end position="116"/>
    </location>
</feature>
<dbReference type="PROSITE" id="PS51178">
    <property type="entry name" value="PASTA"/>
    <property type="match status" value="1"/>
</dbReference>
<feature type="domain" description="PASTA" evidence="3">
    <location>
        <begin position="116"/>
        <end position="182"/>
    </location>
</feature>
<keyword evidence="5" id="KW-1185">Reference proteome</keyword>
<evidence type="ECO:0000256" key="2">
    <source>
        <dbReference type="SAM" id="Phobius"/>
    </source>
</evidence>
<dbReference type="CDD" id="cd06577">
    <property type="entry name" value="PASTA_pknB"/>
    <property type="match status" value="1"/>
</dbReference>
<dbReference type="SMART" id="SM00740">
    <property type="entry name" value="PASTA"/>
    <property type="match status" value="1"/>
</dbReference>
<reference evidence="4 5" key="1">
    <citation type="submission" date="2011-02" db="EMBL/GenBank/DDBJ databases">
        <authorList>
            <person name="Nelson K.E."/>
            <person name="Sutton G."/>
            <person name="Torralba M."/>
            <person name="Durkin S."/>
            <person name="Harkins D."/>
            <person name="Montgomery R."/>
            <person name="Ziemer C."/>
            <person name="Klaassens E."/>
            <person name="Ocuiv P."/>
            <person name="Morrison M."/>
        </authorList>
    </citation>
    <scope>NUCLEOTIDE SEQUENCE [LARGE SCALE GENOMIC DNA]</scope>
    <source>
        <strain evidence="4 5">8</strain>
    </source>
</reference>
<name>E9SCS7_RUMAL</name>
<dbReference type="STRING" id="246199.CUS_6681"/>
<dbReference type="InterPro" id="IPR005543">
    <property type="entry name" value="PASTA_dom"/>
</dbReference>
<feature type="transmembrane region" description="Helical" evidence="2">
    <location>
        <begin position="63"/>
        <end position="83"/>
    </location>
</feature>
<organism evidence="4 5">
    <name type="scientific">Ruminococcus albus 8</name>
    <dbReference type="NCBI Taxonomy" id="246199"/>
    <lineage>
        <taxon>Bacteria</taxon>
        <taxon>Bacillati</taxon>
        <taxon>Bacillota</taxon>
        <taxon>Clostridia</taxon>
        <taxon>Eubacteriales</taxon>
        <taxon>Oscillospiraceae</taxon>
        <taxon>Ruminococcus</taxon>
    </lineage>
</organism>
<evidence type="ECO:0000313" key="4">
    <source>
        <dbReference type="EMBL" id="EGC02958.1"/>
    </source>
</evidence>
<proteinExistence type="predicted"/>